<feature type="compositionally biased region" description="Basic and acidic residues" evidence="4">
    <location>
        <begin position="560"/>
        <end position="569"/>
    </location>
</feature>
<dbReference type="CDD" id="cd07406">
    <property type="entry name" value="MPP_CG11883_N"/>
    <property type="match status" value="1"/>
</dbReference>
<dbReference type="Gene3D" id="3.60.21.10">
    <property type="match status" value="1"/>
</dbReference>
<name>A0A9P7Z9K8_9HELO</name>
<dbReference type="GO" id="GO:0016787">
    <property type="term" value="F:hydrolase activity"/>
    <property type="evidence" value="ECO:0007669"/>
    <property type="project" value="UniProtKB-KW"/>
</dbReference>
<accession>A0A9P7Z9K8</accession>
<dbReference type="Pfam" id="PF00149">
    <property type="entry name" value="Metallophos"/>
    <property type="match status" value="1"/>
</dbReference>
<protein>
    <submittedName>
        <fullName evidence="7">5'-nucleotidase</fullName>
    </submittedName>
</protein>
<keyword evidence="3" id="KW-0547">Nucleotide-binding</keyword>
<dbReference type="Pfam" id="PF02872">
    <property type="entry name" value="5_nucleotid_C"/>
    <property type="match status" value="1"/>
</dbReference>
<dbReference type="EMBL" id="MU253763">
    <property type="protein sequence ID" value="KAG9247776.1"/>
    <property type="molecule type" value="Genomic_DNA"/>
</dbReference>
<dbReference type="SUPFAM" id="SSF56300">
    <property type="entry name" value="Metallo-dependent phosphatases"/>
    <property type="match status" value="1"/>
</dbReference>
<dbReference type="PANTHER" id="PTHR11575">
    <property type="entry name" value="5'-NUCLEOTIDASE-RELATED"/>
    <property type="match status" value="1"/>
</dbReference>
<dbReference type="Gene3D" id="3.90.780.10">
    <property type="entry name" value="5'-Nucleotidase, C-terminal domain"/>
    <property type="match status" value="1"/>
</dbReference>
<feature type="domain" description="5'-Nucleotidase C-terminal" evidence="6">
    <location>
        <begin position="320"/>
        <end position="467"/>
    </location>
</feature>
<gene>
    <name evidence="7" type="ORF">BJ878DRAFT_134364</name>
</gene>
<keyword evidence="2" id="KW-0732">Signal</keyword>
<sequence length="651" mass="72275">MPPKEQAPTAEEAQIYTSGDTTSLPDVRLLHFNDVYHIDASSAEPVGGIARFKTVCNEYRDGARFASHPDLLTFFSGDAFNPSLESSVSKGSHMVPVLNGIGTDVACVGNHDLDFGVKQFRYLTSQCTFPWLLANVIDPALGENIPLGNAKKTVMLTSSNGIKIGVIGLVEREWLDTINSLPPNLIYKSVSATAIELVPGLRAQGAELIVAVTHQREPNDNKLAEKTPDGLIDIILGGHDHFYQHNLISGTHVLRSGSDFKQLSYIEARRRRAGDKKKWDFSITRRDILSNIAEDAETLELTGMLTASLKAKLGKPLGYTAAPLDARFMTVRLRESNMGNFICDLMRTHYGGDCCIVASGTIRGDQIYPPGMLKVKDIMNCFPFEDPCVVIKVTGKAVLDALENSVSLYPALEGRFPQVSKIEFEFDPAKPPNSRVKYVKIGEAPLELEKMYVLVTRGYMARGKDGFVSLLVKSEGGSAEEIVSEENGILISMMLRQYFMSLKIMGQWKQWGKSMDRHWKGIHSAMQDTRIIEPTSPLKSPVASSKDTFSLADGKLRENATVKEQKPVDQSDDDGSVDEPEDVKAYSTIQDRKIKLICKVTRKWWRLAGLKGQPSCCDEICDEEFTIDWTRAIAPRLERRIIITPEYDDTS</sequence>
<dbReference type="AlphaFoldDB" id="A0A9P7Z9K8"/>
<dbReference type="InterPro" id="IPR029052">
    <property type="entry name" value="Metallo-depent_PP-like"/>
</dbReference>
<evidence type="ECO:0000256" key="2">
    <source>
        <dbReference type="ARBA" id="ARBA00022729"/>
    </source>
</evidence>
<reference evidence="7" key="1">
    <citation type="journal article" date="2021" name="IMA Fungus">
        <title>Genomic characterization of three marine fungi, including Emericellopsis atlantica sp. nov. with signatures of a generalist lifestyle and marine biomass degradation.</title>
        <authorList>
            <person name="Hagestad O.C."/>
            <person name="Hou L."/>
            <person name="Andersen J.H."/>
            <person name="Hansen E.H."/>
            <person name="Altermark B."/>
            <person name="Li C."/>
            <person name="Kuhnert E."/>
            <person name="Cox R.J."/>
            <person name="Crous P.W."/>
            <person name="Spatafora J.W."/>
            <person name="Lail K."/>
            <person name="Amirebrahimi M."/>
            <person name="Lipzen A."/>
            <person name="Pangilinan J."/>
            <person name="Andreopoulos W."/>
            <person name="Hayes R.D."/>
            <person name="Ng V."/>
            <person name="Grigoriev I.V."/>
            <person name="Jackson S.A."/>
            <person name="Sutton T.D.S."/>
            <person name="Dobson A.D.W."/>
            <person name="Rama T."/>
        </authorList>
    </citation>
    <scope>NUCLEOTIDE SEQUENCE</scope>
    <source>
        <strain evidence="7">TRa3180A</strain>
    </source>
</reference>
<evidence type="ECO:0000256" key="1">
    <source>
        <dbReference type="ARBA" id="ARBA00006654"/>
    </source>
</evidence>
<proteinExistence type="inferred from homology"/>
<feature type="region of interest" description="Disordered" evidence="4">
    <location>
        <begin position="560"/>
        <end position="583"/>
    </location>
</feature>
<dbReference type="InterPro" id="IPR006179">
    <property type="entry name" value="5_nucleotidase/apyrase"/>
</dbReference>
<dbReference type="InterPro" id="IPR041821">
    <property type="entry name" value="CG11883_N"/>
</dbReference>
<dbReference type="SUPFAM" id="SSF55816">
    <property type="entry name" value="5'-nucleotidase (syn. UDP-sugar hydrolase), C-terminal domain"/>
    <property type="match status" value="1"/>
</dbReference>
<dbReference type="GO" id="GO:0000166">
    <property type="term" value="F:nucleotide binding"/>
    <property type="evidence" value="ECO:0007669"/>
    <property type="project" value="UniProtKB-KW"/>
</dbReference>
<dbReference type="Proteomes" id="UP000887226">
    <property type="component" value="Unassembled WGS sequence"/>
</dbReference>
<evidence type="ECO:0000259" key="5">
    <source>
        <dbReference type="Pfam" id="PF00149"/>
    </source>
</evidence>
<evidence type="ECO:0000313" key="7">
    <source>
        <dbReference type="EMBL" id="KAG9247776.1"/>
    </source>
</evidence>
<evidence type="ECO:0000313" key="8">
    <source>
        <dbReference type="Proteomes" id="UP000887226"/>
    </source>
</evidence>
<comment type="caution">
    <text evidence="7">The sequence shown here is derived from an EMBL/GenBank/DDBJ whole genome shotgun (WGS) entry which is preliminary data.</text>
</comment>
<feature type="domain" description="Calcineurin-like phosphoesterase" evidence="5">
    <location>
        <begin position="28"/>
        <end position="242"/>
    </location>
</feature>
<keyword evidence="8" id="KW-1185">Reference proteome</keyword>
<dbReference type="InterPro" id="IPR008334">
    <property type="entry name" value="5'-Nucleotdase_C"/>
</dbReference>
<dbReference type="PANTHER" id="PTHR11575:SF48">
    <property type="entry name" value="5'-NUCLEOTIDASE"/>
    <property type="match status" value="1"/>
</dbReference>
<evidence type="ECO:0000256" key="4">
    <source>
        <dbReference type="SAM" id="MobiDB-lite"/>
    </source>
</evidence>
<dbReference type="PRINTS" id="PR01607">
    <property type="entry name" value="APYRASEFAMLY"/>
</dbReference>
<comment type="similarity">
    <text evidence="1 3">Belongs to the 5'-nucleotidase family.</text>
</comment>
<dbReference type="InterPro" id="IPR036907">
    <property type="entry name" value="5'-Nucleotdase_C_sf"/>
</dbReference>
<feature type="compositionally biased region" description="Acidic residues" evidence="4">
    <location>
        <begin position="570"/>
        <end position="581"/>
    </location>
</feature>
<keyword evidence="3" id="KW-0378">Hydrolase</keyword>
<evidence type="ECO:0000256" key="3">
    <source>
        <dbReference type="RuleBase" id="RU362119"/>
    </source>
</evidence>
<dbReference type="InterPro" id="IPR004843">
    <property type="entry name" value="Calcineurin-like_PHP"/>
</dbReference>
<dbReference type="GO" id="GO:0009166">
    <property type="term" value="P:nucleotide catabolic process"/>
    <property type="evidence" value="ECO:0007669"/>
    <property type="project" value="InterPro"/>
</dbReference>
<organism evidence="7 8">
    <name type="scientific">Calycina marina</name>
    <dbReference type="NCBI Taxonomy" id="1763456"/>
    <lineage>
        <taxon>Eukaryota</taxon>
        <taxon>Fungi</taxon>
        <taxon>Dikarya</taxon>
        <taxon>Ascomycota</taxon>
        <taxon>Pezizomycotina</taxon>
        <taxon>Leotiomycetes</taxon>
        <taxon>Helotiales</taxon>
        <taxon>Pezizellaceae</taxon>
        <taxon>Calycina</taxon>
    </lineage>
</organism>
<evidence type="ECO:0000259" key="6">
    <source>
        <dbReference type="Pfam" id="PF02872"/>
    </source>
</evidence>
<dbReference type="OrthoDB" id="10252235at2759"/>